<proteinExistence type="predicted"/>
<dbReference type="InterPro" id="IPR027266">
    <property type="entry name" value="TrmE/GcvT-like"/>
</dbReference>
<dbReference type="InterPro" id="IPR006222">
    <property type="entry name" value="GCVT_N"/>
</dbReference>
<feature type="domain" description="GCVT N-terminal" evidence="2">
    <location>
        <begin position="44"/>
        <end position="263"/>
    </location>
</feature>
<sequence>MVDTPAAASPLALHLAEKYPGAEWSSDLAQSLAQGRGRATVRRFGDAAQELHALLSTAAVFDLAHRSLLSIRGGDQQRWLNGMITNTIKDLPVGHSNYSYVLNAQGRILGDLTACRFPDHILLVTDETQVAGLAEHFDHFIIMDDVELEKVQGRAAIGLAGPEAALLLERAGLPLPEGPLTFMDAPDLGSQPVLILQEYGPVVPRFTLWMAEADAPAFWDRLAVAGMMPAGAEALEMLRLLEGVPHYGVDFSEKYLPQEVDGSRPLHFNKGCYLGQEIVERIRSRATVHRQLRVVQLTGTLPALPAAVQAGEAEAAQAIGEITSAAALPLPGSPRLLGLAMLRNEAIERQQTLTYEGGTLRALDAAALTALRTEILSSAARQLSPAPQHPA</sequence>
<comment type="caution">
    <text evidence="3">The sequence shown here is derived from an EMBL/GenBank/DDBJ whole genome shotgun (WGS) entry which is preliminary data.</text>
</comment>
<name>A0A7V4XQZ8_9BACT</name>
<evidence type="ECO:0000313" key="3">
    <source>
        <dbReference type="EMBL" id="HGY93396.1"/>
    </source>
</evidence>
<dbReference type="GO" id="GO:0016226">
    <property type="term" value="P:iron-sulfur cluster assembly"/>
    <property type="evidence" value="ECO:0007669"/>
    <property type="project" value="TreeGrafter"/>
</dbReference>
<evidence type="ECO:0000259" key="2">
    <source>
        <dbReference type="Pfam" id="PF01571"/>
    </source>
</evidence>
<dbReference type="InterPro" id="IPR045179">
    <property type="entry name" value="YgfZ/GcvT"/>
</dbReference>
<gene>
    <name evidence="3" type="ORF">ENW50_01705</name>
</gene>
<dbReference type="PIRSF" id="PIRSF006487">
    <property type="entry name" value="GcvT"/>
    <property type="match status" value="1"/>
</dbReference>
<dbReference type="Pfam" id="PF01571">
    <property type="entry name" value="GCV_T"/>
    <property type="match status" value="1"/>
</dbReference>
<protein>
    <submittedName>
        <fullName evidence="3">Aminomethyl transferase family protein</fullName>
    </submittedName>
</protein>
<evidence type="ECO:0000256" key="1">
    <source>
        <dbReference type="ARBA" id="ARBA00022946"/>
    </source>
</evidence>
<keyword evidence="1" id="KW-0809">Transit peptide</keyword>
<organism evidence="3">
    <name type="scientific">Acidobacterium capsulatum</name>
    <dbReference type="NCBI Taxonomy" id="33075"/>
    <lineage>
        <taxon>Bacteria</taxon>
        <taxon>Pseudomonadati</taxon>
        <taxon>Acidobacteriota</taxon>
        <taxon>Terriglobia</taxon>
        <taxon>Terriglobales</taxon>
        <taxon>Acidobacteriaceae</taxon>
        <taxon>Acidobacterium</taxon>
    </lineage>
</organism>
<accession>A0A7V4XQZ8</accession>
<dbReference type="PANTHER" id="PTHR22602">
    <property type="entry name" value="TRANSFERASE CAF17, MITOCHONDRIAL-RELATED"/>
    <property type="match status" value="1"/>
</dbReference>
<dbReference type="AlphaFoldDB" id="A0A7V4XQZ8"/>
<dbReference type="NCBIfam" id="TIGR03317">
    <property type="entry name" value="ygfZ_signature"/>
    <property type="match status" value="1"/>
</dbReference>
<dbReference type="EMBL" id="DTKL01000014">
    <property type="protein sequence ID" value="HGY93396.1"/>
    <property type="molecule type" value="Genomic_DNA"/>
</dbReference>
<dbReference type="Gene3D" id="3.30.1360.120">
    <property type="entry name" value="Probable tRNA modification gtpase trme, domain 1"/>
    <property type="match status" value="1"/>
</dbReference>
<keyword evidence="3" id="KW-0808">Transferase</keyword>
<reference evidence="3" key="1">
    <citation type="journal article" date="2020" name="mSystems">
        <title>Genome- and Community-Level Interaction Insights into Carbon Utilization and Element Cycling Functions of Hydrothermarchaeota in Hydrothermal Sediment.</title>
        <authorList>
            <person name="Zhou Z."/>
            <person name="Liu Y."/>
            <person name="Xu W."/>
            <person name="Pan J."/>
            <person name="Luo Z.H."/>
            <person name="Li M."/>
        </authorList>
    </citation>
    <scope>NUCLEOTIDE SEQUENCE [LARGE SCALE GENOMIC DNA]</scope>
    <source>
        <strain evidence="3">SpSt-855</strain>
    </source>
</reference>
<dbReference type="PANTHER" id="PTHR22602:SF0">
    <property type="entry name" value="TRANSFERASE CAF17, MITOCHONDRIAL-RELATED"/>
    <property type="match status" value="1"/>
</dbReference>
<dbReference type="InterPro" id="IPR017703">
    <property type="entry name" value="YgfZ/GCV_T_CS"/>
</dbReference>
<dbReference type="GO" id="GO:0016740">
    <property type="term" value="F:transferase activity"/>
    <property type="evidence" value="ECO:0007669"/>
    <property type="project" value="UniProtKB-KW"/>
</dbReference>
<dbReference type="SUPFAM" id="SSF103025">
    <property type="entry name" value="Folate-binding domain"/>
    <property type="match status" value="1"/>
</dbReference>